<name>V5Q7Q5_9CAUD</name>
<organism evidence="1 2">
    <name type="scientific">Xylella phage Prado</name>
    <dbReference type="NCBI Taxonomy" id="1415146"/>
    <lineage>
        <taxon>Viruses</taxon>
        <taxon>Duplodnaviria</taxon>
        <taxon>Heunggongvirae</taxon>
        <taxon>Uroviricota</taxon>
        <taxon>Caudoviricetes</taxon>
        <taxon>Autographivirales</taxon>
        <taxon>Autonotataviridae</taxon>
        <taxon>Gujervirinae</taxon>
        <taxon>Pradovirus</taxon>
        <taxon>Pradovirus prado</taxon>
    </lineage>
</organism>
<dbReference type="RefSeq" id="YP_008859401.1">
    <property type="nucleotide sequence ID" value="NC_022987.1"/>
</dbReference>
<evidence type="ECO:0000313" key="1">
    <source>
        <dbReference type="EMBL" id="AHB12164.1"/>
    </source>
</evidence>
<proteinExistence type="predicted"/>
<dbReference type="OrthoDB" id="38522at10239"/>
<protein>
    <submittedName>
        <fullName evidence="1">Uncharacterized protein</fullName>
    </submittedName>
</protein>
<dbReference type="GeneID" id="17778228"/>
<dbReference type="KEGG" id="vg:17778228"/>
<dbReference type="Proteomes" id="UP000018623">
    <property type="component" value="Segment"/>
</dbReference>
<sequence length="66" mass="7510">MKAGDTVVCRGSRGYLFTTGKEYTVQGYQPEAHDINFTWPAYVQVIDDCGKKVWCHAHRFAVKEEA</sequence>
<reference evidence="1 2" key="1">
    <citation type="journal article" date="2014" name="J. Bacteriol.">
        <title>Characterization of novel virulent broad-host-range phages of Xylella fastidiosa and Xanthomonas.</title>
        <authorList>
            <person name="Ahern S.J."/>
            <person name="Das M."/>
            <person name="Bhowmick T.S."/>
            <person name="Young R."/>
            <person name="Gonzalez C.F."/>
        </authorList>
    </citation>
    <scope>NUCLEOTIDE SEQUENCE [LARGE SCALE GENOMIC DNA]</scope>
</reference>
<evidence type="ECO:0000313" key="2">
    <source>
        <dbReference type="Proteomes" id="UP000018623"/>
    </source>
</evidence>
<dbReference type="EMBL" id="KF626667">
    <property type="protein sequence ID" value="AHB12164.1"/>
    <property type="molecule type" value="Genomic_DNA"/>
</dbReference>
<accession>V5Q7Q5</accession>
<gene>
    <name evidence="1" type="ORF">Prado_16</name>
</gene>
<keyword evidence="2" id="KW-1185">Reference proteome</keyword>